<dbReference type="InterPro" id="IPR029060">
    <property type="entry name" value="PIN-like_dom_sf"/>
</dbReference>
<dbReference type="SMART" id="SM00279">
    <property type="entry name" value="HhH2"/>
    <property type="match status" value="1"/>
</dbReference>
<dbReference type="InterPro" id="IPR038969">
    <property type="entry name" value="FEN"/>
</dbReference>
<evidence type="ECO:0000313" key="5">
    <source>
        <dbReference type="EMBL" id="CAB4134113.1"/>
    </source>
</evidence>
<proteinExistence type="predicted"/>
<dbReference type="Gene3D" id="1.10.150.20">
    <property type="entry name" value="5' to 3' exonuclease, C-terminal subdomain"/>
    <property type="match status" value="1"/>
</dbReference>
<sequence length="293" mass="33641">MAKTFNSMNSVDESTLMIVDSLNLAFRYKHKGQFNFNEDYIRTVSSLRKSYKAKYVVMAVDWGGSSYRLGLYPEYKANRKEKQELSTPEEQAEFELFFEEFKNTISRISEEGEYQVLRFNGVEADDIAAYIVKKFKKLFPTITKIVLVSSDKDWDLLISEDVMRFSYVTRKETRMDNWAEHYGDIEPEDYITLKCLQGDAGDNVPGVEGVAEGRAKTLIKTYGCGYDIAASLPIDSKYKYIQNLNKFGADAIYLNYKLMDLMEFCEEALGDDNCNTVNTVLTEYFSNGLTSKI</sequence>
<dbReference type="InterPro" id="IPR036279">
    <property type="entry name" value="5-3_exonuclease_C_sf"/>
</dbReference>
<dbReference type="InterPro" id="IPR020046">
    <property type="entry name" value="5-3_exonucl_a-hlix_arch_N"/>
</dbReference>
<dbReference type="GO" id="GO:0017108">
    <property type="term" value="F:5'-flap endonuclease activity"/>
    <property type="evidence" value="ECO:0007669"/>
    <property type="project" value="InterPro"/>
</dbReference>
<evidence type="ECO:0000259" key="4">
    <source>
        <dbReference type="SMART" id="SM00475"/>
    </source>
</evidence>
<keyword evidence="1" id="KW-0540">Nuclease</keyword>
<organism evidence="5">
    <name type="scientific">uncultured Caudovirales phage</name>
    <dbReference type="NCBI Taxonomy" id="2100421"/>
    <lineage>
        <taxon>Viruses</taxon>
        <taxon>Duplodnaviria</taxon>
        <taxon>Heunggongvirae</taxon>
        <taxon>Uroviricota</taxon>
        <taxon>Caudoviricetes</taxon>
        <taxon>Peduoviridae</taxon>
        <taxon>Maltschvirus</taxon>
        <taxon>Maltschvirus maltsch</taxon>
    </lineage>
</organism>
<gene>
    <name evidence="5" type="ORF">UFOVP273_16</name>
</gene>
<dbReference type="PANTHER" id="PTHR42646:SF2">
    <property type="entry name" value="5'-3' EXONUCLEASE FAMILY PROTEIN"/>
    <property type="match status" value="1"/>
</dbReference>
<evidence type="ECO:0000256" key="1">
    <source>
        <dbReference type="ARBA" id="ARBA00022722"/>
    </source>
</evidence>
<evidence type="ECO:0000256" key="3">
    <source>
        <dbReference type="ARBA" id="ARBA00023125"/>
    </source>
</evidence>
<dbReference type="InterPro" id="IPR002421">
    <property type="entry name" value="5-3_exonuclease"/>
</dbReference>
<keyword evidence="5" id="KW-0269">Exonuclease</keyword>
<evidence type="ECO:0000256" key="2">
    <source>
        <dbReference type="ARBA" id="ARBA00022801"/>
    </source>
</evidence>
<dbReference type="PANTHER" id="PTHR42646">
    <property type="entry name" value="FLAP ENDONUCLEASE XNI"/>
    <property type="match status" value="1"/>
</dbReference>
<dbReference type="GO" id="GO:0008409">
    <property type="term" value="F:5'-3' exonuclease activity"/>
    <property type="evidence" value="ECO:0007669"/>
    <property type="project" value="InterPro"/>
</dbReference>
<accession>A0A6J5LL59</accession>
<name>A0A6J5LL59_9CAUD</name>
<feature type="domain" description="5'-3' exonuclease" evidence="4">
    <location>
        <begin position="12"/>
        <end position="277"/>
    </location>
</feature>
<dbReference type="CDD" id="cd09899">
    <property type="entry name" value="H3TH_T4-like"/>
    <property type="match status" value="1"/>
</dbReference>
<dbReference type="Gene3D" id="3.40.50.1010">
    <property type="entry name" value="5'-nuclease"/>
    <property type="match status" value="1"/>
</dbReference>
<dbReference type="SUPFAM" id="SSF47807">
    <property type="entry name" value="5' to 3' exonuclease, C-terminal subdomain"/>
    <property type="match status" value="1"/>
</dbReference>
<keyword evidence="3" id="KW-0238">DNA-binding</keyword>
<dbReference type="SMART" id="SM00475">
    <property type="entry name" value="53EXOc"/>
    <property type="match status" value="1"/>
</dbReference>
<dbReference type="SUPFAM" id="SSF88723">
    <property type="entry name" value="PIN domain-like"/>
    <property type="match status" value="1"/>
</dbReference>
<dbReference type="GO" id="GO:0003677">
    <property type="term" value="F:DNA binding"/>
    <property type="evidence" value="ECO:0007669"/>
    <property type="project" value="UniProtKB-KW"/>
</dbReference>
<dbReference type="EMBL" id="LR796284">
    <property type="protein sequence ID" value="CAB4134113.1"/>
    <property type="molecule type" value="Genomic_DNA"/>
</dbReference>
<protein>
    <submittedName>
        <fullName evidence="5">Exo 5'-3' exonuclease (Including N-terminal domain of PolI)</fullName>
    </submittedName>
</protein>
<keyword evidence="2" id="KW-0378">Hydrolase</keyword>
<dbReference type="InterPro" id="IPR020045">
    <property type="entry name" value="DNA_polI_H3TH"/>
</dbReference>
<dbReference type="Pfam" id="PF02739">
    <property type="entry name" value="5_3_exonuc_N"/>
    <property type="match status" value="1"/>
</dbReference>
<dbReference type="GO" id="GO:0033567">
    <property type="term" value="P:DNA replication, Okazaki fragment processing"/>
    <property type="evidence" value="ECO:0007669"/>
    <property type="project" value="InterPro"/>
</dbReference>
<reference evidence="5" key="1">
    <citation type="submission" date="2020-04" db="EMBL/GenBank/DDBJ databases">
        <authorList>
            <person name="Chiriac C."/>
            <person name="Salcher M."/>
            <person name="Ghai R."/>
            <person name="Kavagutti S V."/>
        </authorList>
    </citation>
    <scope>NUCLEOTIDE SEQUENCE</scope>
</reference>
<dbReference type="Pfam" id="PF01367">
    <property type="entry name" value="5_3_exonuc"/>
    <property type="match status" value="1"/>
</dbReference>
<dbReference type="InterPro" id="IPR008918">
    <property type="entry name" value="HhH2"/>
</dbReference>